<sequence>MQTHDKGLHQVSSHRKWGEPILKKGPWRPEEDIILVSYIREHGPGNWRSVPTNTGLLRCSKSCRLRWTNYLRPGIKRGGFTEHEEKMIIHLQALLGNRWAAIASYLPQRTDNEIKNHWHTHLKKIHEQKQRPPNQESKDQTLEVLSQDGVTGELKAEISALPITCNNPCHPVIFESYPFSPSASSSESSGLSTNSAIVNEVYDGDEANKKCAWNQEHGLSYNGWSEVPKIAGHTRNSRSCGWMKNYVPEVKRESYRKEEEDLIINLHEQLGNSWSANAIPLPEKTDAEIMKYESIHHKGMDFNEQPIGEISPSEKDNVSFIDQLENLAETPSSGFSFFSSELDMGNTMTPIGWFMEESSNPFETFEADFWTEPFLLDSDRY</sequence>
<keyword evidence="2" id="KW-0677">Repeat</keyword>
<protein>
    <submittedName>
        <fullName evidence="7">MYB30</fullName>
    </submittedName>
</protein>
<evidence type="ECO:0000259" key="6">
    <source>
        <dbReference type="PROSITE" id="PS51294"/>
    </source>
</evidence>
<feature type="domain" description="HTH myb-type" evidence="6">
    <location>
        <begin position="76"/>
        <end position="126"/>
    </location>
</feature>
<dbReference type="FunFam" id="1.10.10.60:FF:000001">
    <property type="entry name" value="MYB-related transcription factor"/>
    <property type="match status" value="1"/>
</dbReference>
<organism evidence="7">
    <name type="scientific">Garcinia mangostana</name>
    <name type="common">Mangosteen</name>
    <dbReference type="NCBI Taxonomy" id="58228"/>
    <lineage>
        <taxon>Eukaryota</taxon>
        <taxon>Viridiplantae</taxon>
        <taxon>Streptophyta</taxon>
        <taxon>Embryophyta</taxon>
        <taxon>Tracheophyta</taxon>
        <taxon>Spermatophyta</taxon>
        <taxon>Magnoliopsida</taxon>
        <taxon>eudicotyledons</taxon>
        <taxon>Gunneridae</taxon>
        <taxon>Pentapetalae</taxon>
        <taxon>rosids</taxon>
        <taxon>fabids</taxon>
        <taxon>Malpighiales</taxon>
        <taxon>Clusiaceae</taxon>
        <taxon>Garcinieae</taxon>
        <taxon>Garcinia</taxon>
    </lineage>
</organism>
<keyword evidence="4" id="KW-0539">Nucleus</keyword>
<dbReference type="AlphaFoldDB" id="A0A068FPQ0"/>
<dbReference type="GO" id="GO:0005634">
    <property type="term" value="C:nucleus"/>
    <property type="evidence" value="ECO:0007669"/>
    <property type="project" value="UniProtKB-SubCell"/>
</dbReference>
<proteinExistence type="evidence at transcript level"/>
<accession>A0A068FPQ0</accession>
<dbReference type="PROSITE" id="PS51294">
    <property type="entry name" value="HTH_MYB"/>
    <property type="match status" value="2"/>
</dbReference>
<evidence type="ECO:0000259" key="5">
    <source>
        <dbReference type="PROSITE" id="PS50090"/>
    </source>
</evidence>
<evidence type="ECO:0000256" key="4">
    <source>
        <dbReference type="ARBA" id="ARBA00023242"/>
    </source>
</evidence>
<dbReference type="Pfam" id="PF00249">
    <property type="entry name" value="Myb_DNA-binding"/>
    <property type="match status" value="2"/>
</dbReference>
<dbReference type="InterPro" id="IPR015495">
    <property type="entry name" value="Myb_TF_plants"/>
</dbReference>
<feature type="domain" description="Myb-like" evidence="5">
    <location>
        <begin position="72"/>
        <end position="122"/>
    </location>
</feature>
<reference evidence="7" key="1">
    <citation type="submission" date="2014-04" db="EMBL/GenBank/DDBJ databases">
        <title>Regulation of lignin biosynthesis during fruit pericarp hardening of mangosteen (Garcinia mangostana L.).</title>
        <authorList>
            <person name="Kamdee C."/>
            <person name="Kirk R."/>
            <person name="Ferguson I.B."/>
            <person name="Allan A.C."/>
            <person name="Ketsa S."/>
        </authorList>
    </citation>
    <scope>NUCLEOTIDE SEQUENCE</scope>
</reference>
<keyword evidence="3" id="KW-0238">DNA-binding</keyword>
<dbReference type="CDD" id="cd00167">
    <property type="entry name" value="SANT"/>
    <property type="match status" value="2"/>
</dbReference>
<feature type="domain" description="HTH myb-type" evidence="6">
    <location>
        <begin position="19"/>
        <end position="75"/>
    </location>
</feature>
<name>A0A068FPQ0_GARMA</name>
<dbReference type="PANTHER" id="PTHR10641:SF1290">
    <property type="entry name" value="MYB-RELATED PROTEIN 306-LIKE"/>
    <property type="match status" value="1"/>
</dbReference>
<evidence type="ECO:0000256" key="1">
    <source>
        <dbReference type="ARBA" id="ARBA00004123"/>
    </source>
</evidence>
<dbReference type="InterPro" id="IPR017930">
    <property type="entry name" value="Myb_dom"/>
</dbReference>
<dbReference type="Gene3D" id="1.10.10.60">
    <property type="entry name" value="Homeodomain-like"/>
    <property type="match status" value="3"/>
</dbReference>
<comment type="subcellular location">
    <subcellularLocation>
        <location evidence="1">Nucleus</location>
    </subcellularLocation>
</comment>
<evidence type="ECO:0000313" key="7">
    <source>
        <dbReference type="EMBL" id="AID69234.1"/>
    </source>
</evidence>
<dbReference type="InterPro" id="IPR009057">
    <property type="entry name" value="Homeodomain-like_sf"/>
</dbReference>
<dbReference type="PROSITE" id="PS50090">
    <property type="entry name" value="MYB_LIKE"/>
    <property type="match status" value="2"/>
</dbReference>
<gene>
    <name evidence="7" type="primary">MYB30</name>
</gene>
<dbReference type="PANTHER" id="PTHR10641">
    <property type="entry name" value="MYB FAMILY TRANSCRIPTION FACTOR"/>
    <property type="match status" value="1"/>
</dbReference>
<dbReference type="GO" id="GO:0003677">
    <property type="term" value="F:DNA binding"/>
    <property type="evidence" value="ECO:0007669"/>
    <property type="project" value="UniProtKB-KW"/>
</dbReference>
<dbReference type="SUPFAM" id="SSF46689">
    <property type="entry name" value="Homeodomain-like"/>
    <property type="match status" value="2"/>
</dbReference>
<dbReference type="InterPro" id="IPR001005">
    <property type="entry name" value="SANT/Myb"/>
</dbReference>
<dbReference type="EMBL" id="KJ671479">
    <property type="protein sequence ID" value="AID69234.1"/>
    <property type="molecule type" value="mRNA"/>
</dbReference>
<evidence type="ECO:0000256" key="3">
    <source>
        <dbReference type="ARBA" id="ARBA00023125"/>
    </source>
</evidence>
<evidence type="ECO:0000256" key="2">
    <source>
        <dbReference type="ARBA" id="ARBA00022737"/>
    </source>
</evidence>
<dbReference type="SMART" id="SM00717">
    <property type="entry name" value="SANT"/>
    <property type="match status" value="3"/>
</dbReference>
<feature type="domain" description="Myb-like" evidence="5">
    <location>
        <begin position="19"/>
        <end position="71"/>
    </location>
</feature>